<keyword evidence="2" id="KW-0812">Transmembrane</keyword>
<organism evidence="3 4">
    <name type="scientific">Mycoplasma suis (strain Illinois)</name>
    <dbReference type="NCBI Taxonomy" id="768700"/>
    <lineage>
        <taxon>Bacteria</taxon>
        <taxon>Bacillati</taxon>
        <taxon>Mycoplasmatota</taxon>
        <taxon>Mollicutes</taxon>
        <taxon>Mycoplasmataceae</taxon>
        <taxon>Mycoplasma</taxon>
    </lineage>
</organism>
<accession>F0QRL1</accession>
<feature type="region of interest" description="Disordered" evidence="1">
    <location>
        <begin position="32"/>
        <end position="51"/>
    </location>
</feature>
<name>F0QRL1_MYCSL</name>
<dbReference type="AlphaFoldDB" id="F0QRL1"/>
<sequence length="82" mass="9356">MAAWVKGLIFAMAIIGSGGAVVGSNYLVKGGTNTKNRNQEQERSNFENSDALMTKEEREGRCWTKVKWKGKYHYEKITKYCF</sequence>
<proteinExistence type="predicted"/>
<gene>
    <name evidence="3" type="ordered locus">MSU_0599</name>
</gene>
<evidence type="ECO:0000313" key="3">
    <source>
        <dbReference type="EMBL" id="ADX98131.1"/>
    </source>
</evidence>
<dbReference type="KEGG" id="mss:MSU_0599"/>
<dbReference type="Proteomes" id="UP000007484">
    <property type="component" value="Chromosome"/>
</dbReference>
<evidence type="ECO:0000256" key="1">
    <source>
        <dbReference type="SAM" id="MobiDB-lite"/>
    </source>
</evidence>
<keyword evidence="4" id="KW-1185">Reference proteome</keyword>
<dbReference type="EMBL" id="CP002525">
    <property type="protein sequence ID" value="ADX98131.1"/>
    <property type="molecule type" value="Genomic_DNA"/>
</dbReference>
<feature type="transmembrane region" description="Helical" evidence="2">
    <location>
        <begin position="6"/>
        <end position="28"/>
    </location>
</feature>
<evidence type="ECO:0000313" key="4">
    <source>
        <dbReference type="Proteomes" id="UP000007484"/>
    </source>
</evidence>
<keyword evidence="2" id="KW-1133">Transmembrane helix</keyword>
<dbReference type="HOGENOM" id="CLU_2554653_0_0_14"/>
<reference evidence="3 4" key="1">
    <citation type="journal article" date="2011" name="J. Bacteriol.">
        <title>Complete genome sequences of two hemotropic Mycoplasmas, Mycoplasma haemofelis strain Ohio2 and Mycoplasma suis strain Illinois.</title>
        <authorList>
            <person name="Messick J.B."/>
            <person name="Santos A.P."/>
            <person name="Guimaraes A.M."/>
        </authorList>
    </citation>
    <scope>NUCLEOTIDE SEQUENCE [LARGE SCALE GENOMIC DNA]</scope>
    <source>
        <strain evidence="3 4">Illinois</strain>
    </source>
</reference>
<keyword evidence="2" id="KW-0472">Membrane</keyword>
<evidence type="ECO:0000256" key="2">
    <source>
        <dbReference type="SAM" id="Phobius"/>
    </source>
</evidence>
<protein>
    <submittedName>
        <fullName evidence="3">Uncharacterized protein</fullName>
    </submittedName>
</protein>
<dbReference type="RefSeq" id="WP_013609256.1">
    <property type="nucleotide sequence ID" value="NC_015155.1"/>
</dbReference>
<dbReference type="STRING" id="768700.MSU_0599"/>